<dbReference type="InterPro" id="IPR025534">
    <property type="entry name" value="DUF4420"/>
</dbReference>
<evidence type="ECO:0000313" key="2">
    <source>
        <dbReference type="Proteomes" id="UP000494330"/>
    </source>
</evidence>
<name>A0A6J5F9I3_9BURK</name>
<dbReference type="Proteomes" id="UP000494330">
    <property type="component" value="Unassembled WGS sequence"/>
</dbReference>
<evidence type="ECO:0008006" key="3">
    <source>
        <dbReference type="Google" id="ProtNLM"/>
    </source>
</evidence>
<evidence type="ECO:0000313" key="1">
    <source>
        <dbReference type="EMBL" id="VWC47233.1"/>
    </source>
</evidence>
<accession>A0A6J5F9I3</accession>
<dbReference type="Pfam" id="PF14390">
    <property type="entry name" value="DUF4420"/>
    <property type="match status" value="1"/>
</dbReference>
<organism evidence="1 2">
    <name type="scientific">Burkholderia paludis</name>
    <dbReference type="NCBI Taxonomy" id="1506587"/>
    <lineage>
        <taxon>Bacteria</taxon>
        <taxon>Pseudomonadati</taxon>
        <taxon>Pseudomonadota</taxon>
        <taxon>Betaproteobacteria</taxon>
        <taxon>Burkholderiales</taxon>
        <taxon>Burkholderiaceae</taxon>
        <taxon>Burkholderia</taxon>
        <taxon>Burkholderia cepacia complex</taxon>
    </lineage>
</organism>
<dbReference type="EMBL" id="CABVQD010000056">
    <property type="protein sequence ID" value="VWC47233.1"/>
    <property type="molecule type" value="Genomic_DNA"/>
</dbReference>
<keyword evidence="2" id="KW-1185">Reference proteome</keyword>
<dbReference type="RefSeq" id="WP_081896843.1">
    <property type="nucleotide sequence ID" value="NZ_CABVQD010000056.1"/>
</dbReference>
<gene>
    <name evidence="1" type="ORF">BPA30113_07411</name>
</gene>
<proteinExistence type="predicted"/>
<reference evidence="1 2" key="1">
    <citation type="submission" date="2019-09" db="EMBL/GenBank/DDBJ databases">
        <authorList>
            <person name="Depoorter E."/>
        </authorList>
    </citation>
    <scope>NUCLEOTIDE SEQUENCE [LARGE SCALE GENOMIC DNA]</scope>
    <source>
        <strain evidence="1">LMG 30113</strain>
    </source>
</reference>
<sequence length="334" mass="36114">MAPQSNQLTLAWSSLAVSDDTTDGWRSIEISPVGSVLVRAGRRFPIGTEAILVQFSTSSLPVTVKLPEGGGFLVERTSFIDDVTWIALTRRQAASPELFAAMASDIATALSACPASDEAKSLATLLGRVRAWQEFMRRGGEPLSAEAELGLFGELSLLRAMFDEGVDPTMACDAWRGPLGGLRDFELGTGAVEVKSTLSSTGFRARVGSLEQLDDTERQPLFVAAVRLRQTQSGRTLPEAVETARDIIAGDSVAERLLSERIIASGYRDEHADSYVRKFEVAETRVLLVGPGFPRLTPHLMPDGVVCASYEIDIDKASAEVFDLHRALVEMKGI</sequence>
<protein>
    <recommendedName>
        <fullName evidence="3">PD-(D/E)XK motif protein</fullName>
    </recommendedName>
</protein>
<dbReference type="AlphaFoldDB" id="A0A6J5F9I3"/>